<gene>
    <name evidence="2" type="ORF">D910_10917</name>
</gene>
<dbReference type="Pfam" id="PF02759">
    <property type="entry name" value="RUN"/>
    <property type="match status" value="1"/>
</dbReference>
<protein>
    <recommendedName>
        <fullName evidence="1">RUN domain-containing protein</fullName>
    </recommendedName>
</protein>
<dbReference type="Gene3D" id="1.20.58.900">
    <property type="match status" value="1"/>
</dbReference>
<name>U4UI22_DENPD</name>
<organism evidence="2 3">
    <name type="scientific">Dendroctonus ponderosae</name>
    <name type="common">Mountain pine beetle</name>
    <dbReference type="NCBI Taxonomy" id="77166"/>
    <lineage>
        <taxon>Eukaryota</taxon>
        <taxon>Metazoa</taxon>
        <taxon>Ecdysozoa</taxon>
        <taxon>Arthropoda</taxon>
        <taxon>Hexapoda</taxon>
        <taxon>Insecta</taxon>
        <taxon>Pterygota</taxon>
        <taxon>Neoptera</taxon>
        <taxon>Endopterygota</taxon>
        <taxon>Coleoptera</taxon>
        <taxon>Polyphaga</taxon>
        <taxon>Cucujiformia</taxon>
        <taxon>Curculionidae</taxon>
        <taxon>Scolytinae</taxon>
        <taxon>Dendroctonus</taxon>
    </lineage>
</organism>
<dbReference type="InterPro" id="IPR037213">
    <property type="entry name" value="Run_dom_sf"/>
</dbReference>
<proteinExistence type="predicted"/>
<dbReference type="EMBL" id="KB632366">
    <property type="protein sequence ID" value="ERL93629.1"/>
    <property type="molecule type" value="Genomic_DNA"/>
</dbReference>
<dbReference type="FunFam" id="1.20.58.900:FF:000017">
    <property type="entry name" value="Uncharacterized protein, isoform C"/>
    <property type="match status" value="1"/>
</dbReference>
<dbReference type="STRING" id="77166.U4UI22"/>
<dbReference type="AlphaFoldDB" id="U4UI22"/>
<evidence type="ECO:0000259" key="1">
    <source>
        <dbReference type="PROSITE" id="PS50826"/>
    </source>
</evidence>
<dbReference type="CDD" id="cd17687">
    <property type="entry name" value="RUN_SGSM1_like"/>
    <property type="match status" value="1"/>
</dbReference>
<dbReference type="Proteomes" id="UP000030742">
    <property type="component" value="Unassembled WGS sequence"/>
</dbReference>
<dbReference type="SMART" id="SM00593">
    <property type="entry name" value="RUN"/>
    <property type="match status" value="1"/>
</dbReference>
<dbReference type="SUPFAM" id="SSF140741">
    <property type="entry name" value="RUN domain-like"/>
    <property type="match status" value="1"/>
</dbReference>
<sequence>MLCCQLSPFVPEKDYKQKLIASVKKEVKQVMEESVTRKFVHEESGSVTSLCGAVENCLSQGLRRRALGLFKTSSTTALLHKIAKHCPEADRISQKVQELENVNVNRRSSSSSDSVTKPPLKKNFSFPTSPLPRYLWIRLALFDKQLAKIIDHLVNNASKYYDKEALVADPDYGTILSSLLVGPCALDYSRTKSIEHFWTDPPADELVKMHRISSGHSTPPPVRRPILNFGRSLNTSSDDSLVSRNSSQHIAKDYVESLHQNSKAALLFGKNNVL</sequence>
<feature type="domain" description="RUN" evidence="1">
    <location>
        <begin position="41"/>
        <end position="195"/>
    </location>
</feature>
<evidence type="ECO:0000313" key="2">
    <source>
        <dbReference type="EMBL" id="ERL93629.1"/>
    </source>
</evidence>
<dbReference type="PROSITE" id="PS50826">
    <property type="entry name" value="RUN"/>
    <property type="match status" value="1"/>
</dbReference>
<dbReference type="InterPro" id="IPR004012">
    <property type="entry name" value="Run_dom"/>
</dbReference>
<feature type="non-terminal residue" evidence="2">
    <location>
        <position position="274"/>
    </location>
</feature>
<evidence type="ECO:0000313" key="3">
    <source>
        <dbReference type="Proteomes" id="UP000030742"/>
    </source>
</evidence>
<accession>U4UI22</accession>
<dbReference type="OrthoDB" id="10264062at2759"/>
<reference evidence="2 3" key="1">
    <citation type="journal article" date="2013" name="Genome Biol.">
        <title>Draft genome of the mountain pine beetle, Dendroctonus ponderosae Hopkins, a major forest pest.</title>
        <authorList>
            <person name="Keeling C.I."/>
            <person name="Yuen M.M."/>
            <person name="Liao N.Y."/>
            <person name="Docking T.R."/>
            <person name="Chan S.K."/>
            <person name="Taylor G.A."/>
            <person name="Palmquist D.L."/>
            <person name="Jackman S.D."/>
            <person name="Nguyen A."/>
            <person name="Li M."/>
            <person name="Henderson H."/>
            <person name="Janes J.K."/>
            <person name="Zhao Y."/>
            <person name="Pandoh P."/>
            <person name="Moore R."/>
            <person name="Sperling F.A."/>
            <person name="Huber D.P."/>
            <person name="Birol I."/>
            <person name="Jones S.J."/>
            <person name="Bohlmann J."/>
        </authorList>
    </citation>
    <scope>NUCLEOTIDE SEQUENCE</scope>
</reference>